<proteinExistence type="predicted"/>
<reference evidence="2 3" key="1">
    <citation type="submission" date="2019-08" db="EMBL/GenBank/DDBJ databases">
        <title>Deep-cultivation of Planctomycetes and their phenomic and genomic characterization uncovers novel biology.</title>
        <authorList>
            <person name="Wiegand S."/>
            <person name="Jogler M."/>
            <person name="Boedeker C."/>
            <person name="Pinto D."/>
            <person name="Vollmers J."/>
            <person name="Rivas-Marin E."/>
            <person name="Kohn T."/>
            <person name="Peeters S.H."/>
            <person name="Heuer A."/>
            <person name="Rast P."/>
            <person name="Oberbeckmann S."/>
            <person name="Bunk B."/>
            <person name="Jeske O."/>
            <person name="Meyerdierks A."/>
            <person name="Storesund J.E."/>
            <person name="Kallscheuer N."/>
            <person name="Luecker S."/>
            <person name="Lage O.M."/>
            <person name="Pohl T."/>
            <person name="Merkel B.J."/>
            <person name="Hornburger P."/>
            <person name="Mueller R.-W."/>
            <person name="Bruemmer F."/>
            <person name="Labrenz M."/>
            <person name="Spormann A.M."/>
            <person name="Op den Camp H."/>
            <person name="Overmann J."/>
            <person name="Amann R."/>
            <person name="Jetten M.S.M."/>
            <person name="Mascher T."/>
            <person name="Medema M.H."/>
            <person name="Devos D.P."/>
            <person name="Kaster A.-K."/>
            <person name="Ovreas L."/>
            <person name="Rohde M."/>
            <person name="Galperin M.Y."/>
            <person name="Jogler C."/>
        </authorList>
    </citation>
    <scope>NUCLEOTIDE SEQUENCE [LARGE SCALE GENOMIC DNA]</scope>
    <source>
        <strain evidence="2 3">DSM 8797</strain>
    </source>
</reference>
<keyword evidence="1" id="KW-1133">Transmembrane helix</keyword>
<evidence type="ECO:0000313" key="2">
    <source>
        <dbReference type="EMBL" id="QEG18955.1"/>
    </source>
</evidence>
<keyword evidence="1" id="KW-0812">Transmembrane</keyword>
<gene>
    <name evidence="2" type="ORF">GmarT_48500</name>
</gene>
<dbReference type="EMBL" id="CP042910">
    <property type="protein sequence ID" value="QEG18955.1"/>
    <property type="molecule type" value="Genomic_DNA"/>
</dbReference>
<protein>
    <submittedName>
        <fullName evidence="2">Uncharacterized protein</fullName>
    </submittedName>
</protein>
<evidence type="ECO:0000256" key="1">
    <source>
        <dbReference type="SAM" id="Phobius"/>
    </source>
</evidence>
<feature type="transmembrane region" description="Helical" evidence="1">
    <location>
        <begin position="21"/>
        <end position="43"/>
    </location>
</feature>
<organism evidence="2 3">
    <name type="scientific">Gimesia maris</name>
    <dbReference type="NCBI Taxonomy" id="122"/>
    <lineage>
        <taxon>Bacteria</taxon>
        <taxon>Pseudomonadati</taxon>
        <taxon>Planctomycetota</taxon>
        <taxon>Planctomycetia</taxon>
        <taxon>Planctomycetales</taxon>
        <taxon>Planctomycetaceae</taxon>
        <taxon>Gimesia</taxon>
    </lineage>
</organism>
<keyword evidence="1" id="KW-0472">Membrane</keyword>
<sequence length="44" mass="5091">MALADINIYFDDDQVSKEWKFLMIFSAITFMIGLLSFMLTLLIA</sequence>
<evidence type="ECO:0000313" key="3">
    <source>
        <dbReference type="Proteomes" id="UP000322887"/>
    </source>
</evidence>
<accession>A0ABX5YTE0</accession>
<dbReference type="Proteomes" id="UP000322887">
    <property type="component" value="Chromosome"/>
</dbReference>
<keyword evidence="3" id="KW-1185">Reference proteome</keyword>
<name>A0ABX5YTE0_9PLAN</name>